<reference evidence="1" key="1">
    <citation type="submission" date="2021-01" db="EMBL/GenBank/DDBJ databases">
        <title>Complete genome sequence of Clostridiales bacterium R-7.</title>
        <authorList>
            <person name="Mahoney-Kurpe S.C."/>
            <person name="Palevich N."/>
            <person name="Koike S."/>
            <person name="Moon C.D."/>
            <person name="Attwood G.T."/>
        </authorList>
    </citation>
    <scope>NUCLEOTIDE SEQUENCE</scope>
    <source>
        <strain evidence="1">R-7</strain>
    </source>
</reference>
<organism evidence="1 2">
    <name type="scientific">Aristaeella hokkaidonensis</name>
    <dbReference type="NCBI Taxonomy" id="3046382"/>
    <lineage>
        <taxon>Bacteria</taxon>
        <taxon>Bacillati</taxon>
        <taxon>Bacillota</taxon>
        <taxon>Clostridia</taxon>
        <taxon>Eubacteriales</taxon>
        <taxon>Aristaeellaceae</taxon>
        <taxon>Aristaeella</taxon>
    </lineage>
</organism>
<protein>
    <submittedName>
        <fullName evidence="1">Ammonia-forming cytochrome c nitrite reductase subunit c552</fullName>
    </submittedName>
</protein>
<dbReference type="EMBL" id="CP068393">
    <property type="protein sequence ID" value="QUC67363.1"/>
    <property type="molecule type" value="Genomic_DNA"/>
</dbReference>
<evidence type="ECO:0000313" key="2">
    <source>
        <dbReference type="Proteomes" id="UP000682782"/>
    </source>
</evidence>
<gene>
    <name evidence="1" type="ORF">JYE49_01240</name>
</gene>
<proteinExistence type="predicted"/>
<name>A0AC61MZ99_9FIRM</name>
<sequence>MDYFAKKQWIRIAICAVLVAAIVLAMTGVFSGTESLKYDPSAKKLAAGESEAEAAMKGFGGDVTAHLVLEGNTVKELTIDTPNETEGLGKRASDAEFTDQFIGKDGPFTFGENGVEALSGATVTSTAALKAINKAITGEEAAEEPAAEEPAKEPEAAAADENAITATEQGFGGDVTVHVTLDGDKIQTLTIDTPNETAGLGQRASEAAFTDQFVGKSGPFTYGEDGIEALTGATITSEAALKAINSVVPAAEQKEEAAPAEESAEAIGTAATDAAAVTALEQGFGGDVTVHVTLDGDKIQALTIDTPNETAGLGQRASEAAFTDQFIGKSGPFTYGEDGIEALTGATITSNAALKAINSVVPAAEQKEEAAATEEPAAEATAEPVAEATAEPAPEATEAPAEKAETKQEAASDGQAYAVYRATKENAFSKVTVTASAKNGALTDVKITSEGEEGKDLLTDEIRSEWAKAILESGSAAPDAITGATLKFSAGSVQEAMEEILARMNGETAVAPAEEPAAEEPKAEEPAAEEAVSETKEEPAAAAPEKVVPLYAAYRAEAENNFSKVTVIASAKNGQLTAVKILSEGEGNNDLLTDTIREEWAKAILESGSAAPDAITGATLQFSAGSVQKAMEEILAKMAGGGTAADKPAAETPAEEPKEENNTSAISGSDMLSLIAVSMGKEQENSYVTDYLEQDPYLVNIYEGYGFAKDYGSARGHSYTLTDVAKTQRPHPKANCLTCKTPDMHKMIEELGVGVYSMAFDEVMAQMTQPISCYTCHGADDGNGGKMVVTHQYVNEALGANISEIKAASLSCGQCHIEYYFTPEDSETMMPYHSKAEMTPEAILAYYDAMGFFDWEQPGTGTKMLKAQHPELETWAYGKHAAMLSCADCHMPTVTMENGMQYHDHHLVSPLQNEVLLEKCASCHGNADNTIALVQDIQAKVTARETEVGNLLSGLKDKLTETVSAGQMGEEDLNAVRKLHREAQWFFDFCYVENSEGAHNSALAYRCLDTAETKIGEAMNLIASAGMTDVSAQMPSEEAPAEEEAAPKTPPMYAGYRVEKENAFSKITVIASARNGMLTSMKILSEGEEGKDLLTDEIKEEWAKAVLESQSAAPDAITGATLAFSAASVQEAVTEILDKASGR</sequence>
<keyword evidence="2" id="KW-1185">Reference proteome</keyword>
<dbReference type="Proteomes" id="UP000682782">
    <property type="component" value="Chromosome"/>
</dbReference>
<evidence type="ECO:0000313" key="1">
    <source>
        <dbReference type="EMBL" id="QUC67363.1"/>
    </source>
</evidence>
<accession>A0AC61MZ99</accession>